<keyword evidence="1" id="KW-0472">Membrane</keyword>
<dbReference type="InterPro" id="IPR050879">
    <property type="entry name" value="Acyltransferase_3"/>
</dbReference>
<dbReference type="EMBL" id="FONH01000004">
    <property type="protein sequence ID" value="SFE83275.1"/>
    <property type="molecule type" value="Genomic_DNA"/>
</dbReference>
<dbReference type="PANTHER" id="PTHR23028:SF131">
    <property type="entry name" value="BLR2367 PROTEIN"/>
    <property type="match status" value="1"/>
</dbReference>
<gene>
    <name evidence="3" type="ORF">SAMN02799615_01787</name>
</gene>
<feature type="transmembrane region" description="Helical" evidence="1">
    <location>
        <begin position="335"/>
        <end position="356"/>
    </location>
</feature>
<feature type="domain" description="Acyltransferase 3" evidence="2">
    <location>
        <begin position="15"/>
        <end position="352"/>
    </location>
</feature>
<dbReference type="Pfam" id="PF01757">
    <property type="entry name" value="Acyl_transf_3"/>
    <property type="match status" value="1"/>
</dbReference>
<proteinExistence type="predicted"/>
<evidence type="ECO:0000256" key="1">
    <source>
        <dbReference type="SAM" id="Phobius"/>
    </source>
</evidence>
<dbReference type="GO" id="GO:0016747">
    <property type="term" value="F:acyltransferase activity, transferring groups other than amino-acyl groups"/>
    <property type="evidence" value="ECO:0007669"/>
    <property type="project" value="InterPro"/>
</dbReference>
<keyword evidence="1" id="KW-1133">Transmembrane helix</keyword>
<dbReference type="InterPro" id="IPR002656">
    <property type="entry name" value="Acyl_transf_3_dom"/>
</dbReference>
<sequence length="389" mass="43061">MDGIASAWTQERKLEWIQALRGLAAFMVVMVHSRSMLMGSASGRAVAEQVLLPMAMGVDLFFIISGFLMVWTTRDFDGSKAYAWTFLVKRFARIWPLLAVMTPVALVVEHGFGGLLDRALVLWYAEGLAFIPHDPVASGIYFRMAVGVAWTLCFEWYFYLVFAASMLCGRWRYAVMAAWFALTLLAIPLARGGYHLHVATQPLVAWSRYANLAIHPIVWDFVAGMAAAWIYGSRVTIRSTWTICGAMAVLLVALALAWQPLGMTNFFGPQGWGAPLAIVFAGIALLAKADAIKVPRWSVWLGGISYSLYLVHVYVFQIAQRIAGALPLSQPTLEIVLFLARPALAVICAWAVFRYVESPASASMRRLLLSVRAPRRIEAGSATFESSRR</sequence>
<accession>A0A1I2DRZ9</accession>
<dbReference type="RefSeq" id="WP_051548264.1">
    <property type="nucleotide sequence ID" value="NZ_FONH01000004.1"/>
</dbReference>
<feature type="transmembrane region" description="Helical" evidence="1">
    <location>
        <begin position="299"/>
        <end position="323"/>
    </location>
</feature>
<dbReference type="STRING" id="500610.SAMN02799615_01787"/>
<organism evidence="3 4">
    <name type="scientific">Dyella marensis</name>
    <dbReference type="NCBI Taxonomy" id="500610"/>
    <lineage>
        <taxon>Bacteria</taxon>
        <taxon>Pseudomonadati</taxon>
        <taxon>Pseudomonadota</taxon>
        <taxon>Gammaproteobacteria</taxon>
        <taxon>Lysobacterales</taxon>
        <taxon>Rhodanobacteraceae</taxon>
        <taxon>Dyella</taxon>
    </lineage>
</organism>
<feature type="transmembrane region" description="Helical" evidence="1">
    <location>
        <begin position="20"/>
        <end position="38"/>
    </location>
</feature>
<feature type="transmembrane region" description="Helical" evidence="1">
    <location>
        <begin position="270"/>
        <end position="287"/>
    </location>
</feature>
<feature type="transmembrane region" description="Helical" evidence="1">
    <location>
        <begin position="50"/>
        <end position="73"/>
    </location>
</feature>
<evidence type="ECO:0000259" key="2">
    <source>
        <dbReference type="Pfam" id="PF01757"/>
    </source>
</evidence>
<feature type="transmembrane region" description="Helical" evidence="1">
    <location>
        <begin position="210"/>
        <end position="232"/>
    </location>
</feature>
<dbReference type="GO" id="GO:0016020">
    <property type="term" value="C:membrane"/>
    <property type="evidence" value="ECO:0007669"/>
    <property type="project" value="TreeGrafter"/>
</dbReference>
<name>A0A1I2DRZ9_9GAMM</name>
<reference evidence="4" key="1">
    <citation type="submission" date="2016-10" db="EMBL/GenBank/DDBJ databases">
        <authorList>
            <person name="Varghese N."/>
            <person name="Submissions S."/>
        </authorList>
    </citation>
    <scope>NUCLEOTIDE SEQUENCE [LARGE SCALE GENOMIC DNA]</scope>
    <source>
        <strain evidence="4">UNC178MFTsu3.1</strain>
    </source>
</reference>
<dbReference type="Proteomes" id="UP000199477">
    <property type="component" value="Unassembled WGS sequence"/>
</dbReference>
<dbReference type="AlphaFoldDB" id="A0A1I2DRZ9"/>
<dbReference type="GO" id="GO:0000271">
    <property type="term" value="P:polysaccharide biosynthetic process"/>
    <property type="evidence" value="ECO:0007669"/>
    <property type="project" value="TreeGrafter"/>
</dbReference>
<dbReference type="PANTHER" id="PTHR23028">
    <property type="entry name" value="ACETYLTRANSFERASE"/>
    <property type="match status" value="1"/>
</dbReference>
<feature type="transmembrane region" description="Helical" evidence="1">
    <location>
        <begin position="171"/>
        <end position="190"/>
    </location>
</feature>
<feature type="transmembrane region" description="Helical" evidence="1">
    <location>
        <begin position="136"/>
        <end position="159"/>
    </location>
</feature>
<evidence type="ECO:0000313" key="4">
    <source>
        <dbReference type="Proteomes" id="UP000199477"/>
    </source>
</evidence>
<feature type="transmembrane region" description="Helical" evidence="1">
    <location>
        <begin position="94"/>
        <end position="116"/>
    </location>
</feature>
<evidence type="ECO:0000313" key="3">
    <source>
        <dbReference type="EMBL" id="SFE83275.1"/>
    </source>
</evidence>
<keyword evidence="1" id="KW-0812">Transmembrane</keyword>
<keyword evidence="4" id="KW-1185">Reference proteome</keyword>
<protein>
    <recommendedName>
        <fullName evidence="2">Acyltransferase 3 domain-containing protein</fullName>
    </recommendedName>
</protein>
<feature type="transmembrane region" description="Helical" evidence="1">
    <location>
        <begin position="239"/>
        <end position="258"/>
    </location>
</feature>